<reference evidence="1" key="2">
    <citation type="submission" date="2020-09" db="EMBL/GenBank/DDBJ databases">
        <authorList>
            <person name="Sun Q."/>
            <person name="Zhou Y."/>
        </authorList>
    </citation>
    <scope>NUCLEOTIDE SEQUENCE</scope>
    <source>
        <strain evidence="1">CGMCC 1.15082</strain>
    </source>
</reference>
<dbReference type="RefSeq" id="WP_188821703.1">
    <property type="nucleotide sequence ID" value="NZ_BMHH01000002.1"/>
</dbReference>
<reference evidence="1" key="1">
    <citation type="journal article" date="2014" name="Int. J. Syst. Evol. Microbiol.">
        <title>Complete genome sequence of Corynebacterium casei LMG S-19264T (=DSM 44701T), isolated from a smear-ripened cheese.</title>
        <authorList>
            <consortium name="US DOE Joint Genome Institute (JGI-PGF)"/>
            <person name="Walter F."/>
            <person name="Albersmeier A."/>
            <person name="Kalinowski J."/>
            <person name="Ruckert C."/>
        </authorList>
    </citation>
    <scope>NUCLEOTIDE SEQUENCE</scope>
    <source>
        <strain evidence="1">CGMCC 1.15082</strain>
    </source>
</reference>
<dbReference type="Proteomes" id="UP000646478">
    <property type="component" value="Unassembled WGS sequence"/>
</dbReference>
<gene>
    <name evidence="1" type="ORF">GCM10011491_08110</name>
</gene>
<evidence type="ECO:0000313" key="2">
    <source>
        <dbReference type="Proteomes" id="UP000646478"/>
    </source>
</evidence>
<organism evidence="1 2">
    <name type="scientific">Brucella endophytica</name>
    <dbReference type="NCBI Taxonomy" id="1963359"/>
    <lineage>
        <taxon>Bacteria</taxon>
        <taxon>Pseudomonadati</taxon>
        <taxon>Pseudomonadota</taxon>
        <taxon>Alphaproteobacteria</taxon>
        <taxon>Hyphomicrobiales</taxon>
        <taxon>Brucellaceae</taxon>
        <taxon>Brucella/Ochrobactrum group</taxon>
        <taxon>Brucella</taxon>
    </lineage>
</organism>
<dbReference type="AlphaFoldDB" id="A0A916WB43"/>
<accession>A0A916WB43</accession>
<sequence>MAEEPSRKDKLVFIAGELRELLQIARSENLTMLVYFIDMARIEAENNLNDV</sequence>
<name>A0A916WB43_9HYPH</name>
<dbReference type="EMBL" id="BMHH01000002">
    <property type="protein sequence ID" value="GGA83052.1"/>
    <property type="molecule type" value="Genomic_DNA"/>
</dbReference>
<protein>
    <submittedName>
        <fullName evidence="1">Uncharacterized protein</fullName>
    </submittedName>
</protein>
<keyword evidence="2" id="KW-1185">Reference proteome</keyword>
<comment type="caution">
    <text evidence="1">The sequence shown here is derived from an EMBL/GenBank/DDBJ whole genome shotgun (WGS) entry which is preliminary data.</text>
</comment>
<proteinExistence type="predicted"/>
<evidence type="ECO:0000313" key="1">
    <source>
        <dbReference type="EMBL" id="GGA83052.1"/>
    </source>
</evidence>